<keyword evidence="1" id="KW-0812">Transmembrane</keyword>
<proteinExistence type="predicted"/>
<evidence type="ECO:0000256" key="1">
    <source>
        <dbReference type="SAM" id="Phobius"/>
    </source>
</evidence>
<name>A0ABY9Q8K9_GEOTD</name>
<dbReference type="EMBL" id="CP133461">
    <property type="protein sequence ID" value="WMV75249.1"/>
    <property type="molecule type" value="Genomic_DNA"/>
</dbReference>
<keyword evidence="1" id="KW-0472">Membrane</keyword>
<dbReference type="Proteomes" id="UP001297580">
    <property type="component" value="Chromosome"/>
</dbReference>
<reference evidence="2 3" key="1">
    <citation type="submission" date="2023-08" db="EMBL/GenBank/DDBJ databases">
        <title>Complete genome sequence of Geobacillus thermodenitrificans K1041, a genetically tractable strain representative of the genus Geobacillus.</title>
        <authorList>
            <person name="Kani S."/>
            <person name="Suzuki H."/>
        </authorList>
    </citation>
    <scope>NUCLEOTIDE SEQUENCE [LARGE SCALE GENOMIC DNA]</scope>
    <source>
        <strain evidence="2 3">K1041</strain>
    </source>
</reference>
<keyword evidence="1" id="KW-1133">Transmembrane helix</keyword>
<dbReference type="RefSeq" id="WP_008879813.1">
    <property type="nucleotide sequence ID" value="NZ_CP017690.1"/>
</dbReference>
<evidence type="ECO:0000313" key="3">
    <source>
        <dbReference type="Proteomes" id="UP001297580"/>
    </source>
</evidence>
<gene>
    <name evidence="2" type="primary">spoIIIAF</name>
    <name evidence="2" type="ORF">HSX42_13360</name>
</gene>
<dbReference type="InterPro" id="IPR014245">
    <property type="entry name" value="Spore_III_AF"/>
</dbReference>
<organism evidence="2 3">
    <name type="scientific">Geobacillus thermodenitrificans</name>
    <dbReference type="NCBI Taxonomy" id="33940"/>
    <lineage>
        <taxon>Bacteria</taxon>
        <taxon>Bacillati</taxon>
        <taxon>Bacillota</taxon>
        <taxon>Bacilli</taxon>
        <taxon>Bacillales</taxon>
        <taxon>Anoxybacillaceae</taxon>
        <taxon>Geobacillus</taxon>
    </lineage>
</organism>
<accession>A0ABY9Q8K9</accession>
<keyword evidence="3" id="KW-1185">Reference proteome</keyword>
<sequence>MQFVIEWVTNIILFLLFAIVIDFLLPSGTMQKYVKMAIGLMLLLVMLRPVLQLTSIDPEQLVASAIARFSDGQTSDETIKNQIEQKKKEIQASQRAYILEQMAVQLENDVNEELMEKYGLKADVNIYADDKESWRMPDDIERIEVVLSKQQPAGTVEPVIIDTTKPPASLEGDASLAEEVRTFLAGKWEVDKNKIAVQIRGRE</sequence>
<dbReference type="GeneID" id="87623570"/>
<dbReference type="NCBIfam" id="TIGR02896">
    <property type="entry name" value="spore_III_AF"/>
    <property type="match status" value="1"/>
</dbReference>
<evidence type="ECO:0000313" key="2">
    <source>
        <dbReference type="EMBL" id="WMV75249.1"/>
    </source>
</evidence>
<protein>
    <submittedName>
        <fullName evidence="2">Stage III sporulation protein AF</fullName>
    </submittedName>
</protein>
<feature type="transmembrane region" description="Helical" evidence="1">
    <location>
        <begin position="7"/>
        <end position="27"/>
    </location>
</feature>
<dbReference type="Pfam" id="PF09581">
    <property type="entry name" value="Spore_III_AF"/>
    <property type="match status" value="1"/>
</dbReference>